<keyword evidence="4" id="KW-1185">Reference proteome</keyword>
<evidence type="ECO:0000313" key="3">
    <source>
        <dbReference type="EMBL" id="MFC5529834.1"/>
    </source>
</evidence>
<evidence type="ECO:0000256" key="1">
    <source>
        <dbReference type="ARBA" id="ARBA00008635"/>
    </source>
</evidence>
<dbReference type="InterPro" id="IPR007837">
    <property type="entry name" value="DinB"/>
</dbReference>
<dbReference type="Pfam" id="PF05163">
    <property type="entry name" value="DinB"/>
    <property type="match status" value="1"/>
</dbReference>
<proteinExistence type="inferred from homology"/>
<sequence>MTNINAFIKDWQSHRKVLQAMLDVVTTEQLSYRPWEKGMSVSELALHIAGAMNMFVSTVKNGAYTPGQKATPPSTIEELKAKIAADTEQSEAILTSITPEQLEQSIDFFGHPITGAVLLQNAKDHEIHHKGQMFVYLRMAGIENLPFFVSR</sequence>
<evidence type="ECO:0000313" key="4">
    <source>
        <dbReference type="Proteomes" id="UP001596108"/>
    </source>
</evidence>
<comment type="caution">
    <text evidence="3">The sequence shown here is derived from an EMBL/GenBank/DDBJ whole genome shotgun (WGS) entry which is preliminary data.</text>
</comment>
<dbReference type="SUPFAM" id="SSF109854">
    <property type="entry name" value="DinB/YfiT-like putative metalloenzymes"/>
    <property type="match status" value="1"/>
</dbReference>
<dbReference type="InterPro" id="IPR034660">
    <property type="entry name" value="DinB/YfiT-like"/>
</dbReference>
<protein>
    <submittedName>
        <fullName evidence="3">DinB family protein</fullName>
    </submittedName>
</protein>
<dbReference type="Proteomes" id="UP001596108">
    <property type="component" value="Unassembled WGS sequence"/>
</dbReference>
<comment type="similarity">
    <text evidence="1">Belongs to the DinB family.</text>
</comment>
<gene>
    <name evidence="3" type="ORF">ACFPQ4_10305</name>
</gene>
<dbReference type="RefSeq" id="WP_378111757.1">
    <property type="nucleotide sequence ID" value="NZ_JBHSNC010000031.1"/>
</dbReference>
<reference evidence="4" key="1">
    <citation type="journal article" date="2019" name="Int. J. Syst. Evol. Microbiol.">
        <title>The Global Catalogue of Microorganisms (GCM) 10K type strain sequencing project: providing services to taxonomists for standard genome sequencing and annotation.</title>
        <authorList>
            <consortium name="The Broad Institute Genomics Platform"/>
            <consortium name="The Broad Institute Genome Sequencing Center for Infectious Disease"/>
            <person name="Wu L."/>
            <person name="Ma J."/>
        </authorList>
    </citation>
    <scope>NUCLEOTIDE SEQUENCE [LARGE SCALE GENOMIC DNA]</scope>
    <source>
        <strain evidence="4">CGMCC 1.18578</strain>
    </source>
</reference>
<accession>A0ABW0R002</accession>
<organism evidence="3 4">
    <name type="scientific">Cohnella yongneupensis</name>
    <dbReference type="NCBI Taxonomy" id="425006"/>
    <lineage>
        <taxon>Bacteria</taxon>
        <taxon>Bacillati</taxon>
        <taxon>Bacillota</taxon>
        <taxon>Bacilli</taxon>
        <taxon>Bacillales</taxon>
        <taxon>Paenibacillaceae</taxon>
        <taxon>Cohnella</taxon>
    </lineage>
</organism>
<dbReference type="EMBL" id="JBHSNC010000031">
    <property type="protein sequence ID" value="MFC5529834.1"/>
    <property type="molecule type" value="Genomic_DNA"/>
</dbReference>
<keyword evidence="2" id="KW-0479">Metal-binding</keyword>
<dbReference type="Gene3D" id="1.20.120.450">
    <property type="entry name" value="dinb family like domain"/>
    <property type="match status" value="1"/>
</dbReference>
<evidence type="ECO:0000256" key="2">
    <source>
        <dbReference type="ARBA" id="ARBA00022723"/>
    </source>
</evidence>
<name>A0ABW0R002_9BACL</name>